<feature type="transmembrane region" description="Helical" evidence="1">
    <location>
        <begin position="200"/>
        <end position="219"/>
    </location>
</feature>
<keyword evidence="1" id="KW-0812">Transmembrane</keyword>
<keyword evidence="3" id="KW-1185">Reference proteome</keyword>
<feature type="transmembrane region" description="Helical" evidence="1">
    <location>
        <begin position="131"/>
        <end position="149"/>
    </location>
</feature>
<name>A0A5B8UGQ7_9BACT</name>
<evidence type="ECO:0000313" key="2">
    <source>
        <dbReference type="EMBL" id="QEC55506.1"/>
    </source>
</evidence>
<feature type="transmembrane region" description="Helical" evidence="1">
    <location>
        <begin position="37"/>
        <end position="54"/>
    </location>
</feature>
<evidence type="ECO:0000313" key="3">
    <source>
        <dbReference type="Proteomes" id="UP000321204"/>
    </source>
</evidence>
<reference evidence="2 3" key="1">
    <citation type="journal article" date="2015" name="Int. J. Syst. Evol. Microbiol.">
        <title>Flavisolibacter ginsenosidimutans sp. nov., with ginsenoside-converting activity isolated from soil used for cultivating ginseng.</title>
        <authorList>
            <person name="Zhao Y."/>
            <person name="Liu Q."/>
            <person name="Kang M.S."/>
            <person name="Jin F."/>
            <person name="Yu H."/>
            <person name="Im W.T."/>
        </authorList>
    </citation>
    <scope>NUCLEOTIDE SEQUENCE [LARGE SCALE GENOMIC DNA]</scope>
    <source>
        <strain evidence="2 3">Gsoil 636</strain>
    </source>
</reference>
<proteinExistence type="predicted"/>
<dbReference type="OrthoDB" id="754439at2"/>
<feature type="transmembrane region" description="Helical" evidence="1">
    <location>
        <begin position="165"/>
        <end position="188"/>
    </location>
</feature>
<feature type="transmembrane region" description="Helical" evidence="1">
    <location>
        <begin position="74"/>
        <end position="91"/>
    </location>
</feature>
<dbReference type="KEGG" id="fgg:FSB75_06175"/>
<feature type="transmembrane region" description="Helical" evidence="1">
    <location>
        <begin position="103"/>
        <end position="119"/>
    </location>
</feature>
<evidence type="ECO:0000256" key="1">
    <source>
        <dbReference type="SAM" id="Phobius"/>
    </source>
</evidence>
<feature type="transmembrane region" description="Helical" evidence="1">
    <location>
        <begin position="6"/>
        <end position="25"/>
    </location>
</feature>
<dbReference type="RefSeq" id="WP_146784337.1">
    <property type="nucleotide sequence ID" value="NZ_BAABIO010000002.1"/>
</dbReference>
<gene>
    <name evidence="2" type="ORF">FSB75_06175</name>
</gene>
<organism evidence="2 3">
    <name type="scientific">Flavisolibacter ginsenosidimutans</name>
    <dbReference type="NCBI Taxonomy" id="661481"/>
    <lineage>
        <taxon>Bacteria</taxon>
        <taxon>Pseudomonadati</taxon>
        <taxon>Bacteroidota</taxon>
        <taxon>Chitinophagia</taxon>
        <taxon>Chitinophagales</taxon>
        <taxon>Chitinophagaceae</taxon>
        <taxon>Flavisolibacter</taxon>
    </lineage>
</organism>
<keyword evidence="1" id="KW-1133">Transmembrane helix</keyword>
<dbReference type="Proteomes" id="UP000321204">
    <property type="component" value="Chromosome"/>
</dbReference>
<dbReference type="EMBL" id="CP042433">
    <property type="protein sequence ID" value="QEC55506.1"/>
    <property type="molecule type" value="Genomic_DNA"/>
</dbReference>
<protein>
    <submittedName>
        <fullName evidence="2">Uncharacterized protein</fullName>
    </submittedName>
</protein>
<accession>A0A5B8UGQ7</accession>
<sequence length="221" mass="26215">MGSYIQTILDWAEVWTLLIPIYYFFRAEKKAEYMRWVSIYIFAAFIINLLGDIISDYGKQLGFPHWLQRNVFLYNVHSVIRFILFSSFFNSLNQPLFKTAKRIIPFVSIPAVIIYFWRFENFNNQEHISGYFLAAEAFLLLLYCMQYYLNRIKEESTFTAKEPNFWVATGLSIYVVINFFVFLFYIPVLNENSGIADRLWSIHNLAYITFSIFLAKAYALC</sequence>
<dbReference type="AlphaFoldDB" id="A0A5B8UGQ7"/>
<keyword evidence="1" id="KW-0472">Membrane</keyword>